<dbReference type="RefSeq" id="WP_408905235.1">
    <property type="nucleotide sequence ID" value="NZ_JAROCE010000001.1"/>
</dbReference>
<keyword evidence="3" id="KW-1185">Reference proteome</keyword>
<reference evidence="2 3" key="1">
    <citation type="submission" date="2023-03" db="EMBL/GenBank/DDBJ databases">
        <title>MT1 and MT2 Draft Genomes of Novel Species.</title>
        <authorList>
            <person name="Venkateswaran K."/>
        </authorList>
    </citation>
    <scope>NUCLEOTIDE SEQUENCE [LARGE SCALE GENOMIC DNA]</scope>
    <source>
        <strain evidence="2 3">IF8SW-P5</strain>
    </source>
</reference>
<organism evidence="2 3">
    <name type="scientific">Microbacterium mcarthurae</name>
    <dbReference type="NCBI Taxonomy" id="3035918"/>
    <lineage>
        <taxon>Bacteria</taxon>
        <taxon>Bacillati</taxon>
        <taxon>Actinomycetota</taxon>
        <taxon>Actinomycetes</taxon>
        <taxon>Micrococcales</taxon>
        <taxon>Microbacteriaceae</taxon>
        <taxon>Microbacterium</taxon>
    </lineage>
</organism>
<accession>A0ABW9GJA9</accession>
<gene>
    <name evidence="2" type="ORF">P5G46_06400</name>
</gene>
<comment type="caution">
    <text evidence="2">The sequence shown here is derived from an EMBL/GenBank/DDBJ whole genome shotgun (WGS) entry which is preliminary data.</text>
</comment>
<evidence type="ECO:0000313" key="3">
    <source>
        <dbReference type="Proteomes" id="UP001630303"/>
    </source>
</evidence>
<evidence type="ECO:0000313" key="2">
    <source>
        <dbReference type="EMBL" id="MFM2720128.1"/>
    </source>
</evidence>
<dbReference type="NCBIfam" id="NF033766">
    <property type="entry name" value="choice_anch_G"/>
    <property type="match status" value="1"/>
</dbReference>
<sequence length="579" mass="57624">MNRRTRTTLAAVVGAVLVIPLGITATTASWNDREWAHGESIGTGILSCDGDAVLDTRSRGTLLAGQLFGVDLDAVAELEQLSLTVDADDGPQPRPGDAIDLASSPPTYTYANPFDVTAVDIVGVNLTGFAIALPGAQSGAASQWTRGATDGRAAGASGLVNDSGGILVSETTPGPQVPQPARIDLTRLLPPITGLDRAELEIGAVAASAQLDGCAALQEQVWGIAPSQAVAERDYGIAGMEVVLEAPAVEALTGAVTAGVADLDAAVGALVGQSGLIAQNLRANLALAVPGVAAASMAGDVTITGLDLSGTVAPFLGLTLDGDGFAIDLANGRILVDVERLAGPLNNAPPNSELVLNADVVNAIVAEAGALLDDWASDVTEALRTAIRDARLGIALTTSVSAAGYTLATVRLGLDATIGQVLSGDATIGVTLSNQPTGLIVGTINLALGALGLPTLSSILSILGGSGGALTAALANLLTTELMNRVTSLGATLSALSAPVIDVLGGVVNALPTVVSVMVNVQPDQEGAPPGSSFVPAGPRSTAEFAVTALRLGLADAAVPGDVAHILFATGSAGPVDLP</sequence>
<dbReference type="EMBL" id="JAROCE010000001">
    <property type="protein sequence ID" value="MFM2720128.1"/>
    <property type="molecule type" value="Genomic_DNA"/>
</dbReference>
<dbReference type="Proteomes" id="UP001630303">
    <property type="component" value="Unassembled WGS sequence"/>
</dbReference>
<proteinExistence type="predicted"/>
<name>A0ABW9GJA9_9MICO</name>
<evidence type="ECO:0000256" key="1">
    <source>
        <dbReference type="SAM" id="MobiDB-lite"/>
    </source>
</evidence>
<protein>
    <submittedName>
        <fullName evidence="2">Choice-of-anchor G family protein</fullName>
    </submittedName>
</protein>
<dbReference type="InterPro" id="IPR047900">
    <property type="entry name" value="Choice_anch_G"/>
</dbReference>
<feature type="region of interest" description="Disordered" evidence="1">
    <location>
        <begin position="85"/>
        <end position="104"/>
    </location>
</feature>